<gene>
    <name evidence="6" type="ORF">PSQ39_16500</name>
</gene>
<feature type="domain" description="Cyclic nucleotide-binding" evidence="4">
    <location>
        <begin position="47"/>
        <end position="122"/>
    </location>
</feature>
<dbReference type="InterPro" id="IPR018490">
    <property type="entry name" value="cNMP-bd_dom_sf"/>
</dbReference>
<dbReference type="SUPFAM" id="SSF46785">
    <property type="entry name" value="Winged helix' DNA-binding domain"/>
    <property type="match status" value="1"/>
</dbReference>
<keyword evidence="2" id="KW-0238">DNA-binding</keyword>
<dbReference type="PANTHER" id="PTHR24567">
    <property type="entry name" value="CRP FAMILY TRANSCRIPTIONAL REGULATORY PROTEIN"/>
    <property type="match status" value="1"/>
</dbReference>
<dbReference type="SMART" id="SM00100">
    <property type="entry name" value="cNMP"/>
    <property type="match status" value="1"/>
</dbReference>
<dbReference type="PROSITE" id="PS50042">
    <property type="entry name" value="CNMP_BINDING_3"/>
    <property type="match status" value="1"/>
</dbReference>
<name>A0ABT5MK28_9BURK</name>
<reference evidence="6 7" key="1">
    <citation type="submission" date="2023-02" db="EMBL/GenBank/DDBJ databases">
        <title>Bacterial whole genome sequence for Curvibacter sp. HBC28.</title>
        <authorList>
            <person name="Le V."/>
            <person name="Ko S.-R."/>
            <person name="Ahn C.-Y."/>
            <person name="Oh H.-M."/>
        </authorList>
    </citation>
    <scope>NUCLEOTIDE SEQUENCE [LARGE SCALE GENOMIC DNA]</scope>
    <source>
        <strain evidence="6 7">HBC28</strain>
    </source>
</reference>
<dbReference type="InterPro" id="IPR012318">
    <property type="entry name" value="HTH_CRP"/>
</dbReference>
<evidence type="ECO:0000313" key="6">
    <source>
        <dbReference type="EMBL" id="MDD0816242.1"/>
    </source>
</evidence>
<dbReference type="InterPro" id="IPR050397">
    <property type="entry name" value="Env_Response_Regulators"/>
</dbReference>
<keyword evidence="1" id="KW-0805">Transcription regulation</keyword>
<dbReference type="InterPro" id="IPR000595">
    <property type="entry name" value="cNMP-bd_dom"/>
</dbReference>
<sequence>MLFVKDSPSEVAVRRLKVCRLFAGMDESKLSEVARQCSWQQLHTGHIATGRSQDTFFIVCQGKMRVSALSPNGRELLIADFEQGGHFGVIGVLGASAASLQAHALEPSLLACLQRADFMRLVHENVPLAGLVRESLQIAAEQLMSRLVELGVLNIAGRLYSCLLEMARQAGVVDNRAVITPAPLRAELATRIAASREEVSRELARLRKLGLITSTRQRIVLNDVAALELRLQNL</sequence>
<dbReference type="Pfam" id="PF13545">
    <property type="entry name" value="HTH_Crp_2"/>
    <property type="match status" value="1"/>
</dbReference>
<evidence type="ECO:0000313" key="7">
    <source>
        <dbReference type="Proteomes" id="UP001528672"/>
    </source>
</evidence>
<dbReference type="Gene3D" id="1.10.10.10">
    <property type="entry name" value="Winged helix-like DNA-binding domain superfamily/Winged helix DNA-binding domain"/>
    <property type="match status" value="1"/>
</dbReference>
<keyword evidence="7" id="KW-1185">Reference proteome</keyword>
<evidence type="ECO:0000256" key="3">
    <source>
        <dbReference type="ARBA" id="ARBA00023163"/>
    </source>
</evidence>
<keyword evidence="3" id="KW-0804">Transcription</keyword>
<evidence type="ECO:0000256" key="2">
    <source>
        <dbReference type="ARBA" id="ARBA00023125"/>
    </source>
</evidence>
<dbReference type="Pfam" id="PF00027">
    <property type="entry name" value="cNMP_binding"/>
    <property type="match status" value="1"/>
</dbReference>
<evidence type="ECO:0000259" key="4">
    <source>
        <dbReference type="PROSITE" id="PS50042"/>
    </source>
</evidence>
<feature type="domain" description="HTH crp-type" evidence="5">
    <location>
        <begin position="153"/>
        <end position="225"/>
    </location>
</feature>
<dbReference type="PANTHER" id="PTHR24567:SF74">
    <property type="entry name" value="HTH-TYPE TRANSCRIPTIONAL REGULATOR ARCR"/>
    <property type="match status" value="1"/>
</dbReference>
<evidence type="ECO:0000256" key="1">
    <source>
        <dbReference type="ARBA" id="ARBA00023015"/>
    </source>
</evidence>
<dbReference type="CDD" id="cd00038">
    <property type="entry name" value="CAP_ED"/>
    <property type="match status" value="1"/>
</dbReference>
<proteinExistence type="predicted"/>
<protein>
    <submittedName>
        <fullName evidence="6">Crp/Fnr family transcriptional regulator</fullName>
    </submittedName>
</protein>
<dbReference type="PROSITE" id="PS51063">
    <property type="entry name" value="HTH_CRP_2"/>
    <property type="match status" value="1"/>
</dbReference>
<evidence type="ECO:0000259" key="5">
    <source>
        <dbReference type="PROSITE" id="PS51063"/>
    </source>
</evidence>
<organism evidence="6 7">
    <name type="scientific">Curvibacter microcysteis</name>
    <dbReference type="NCBI Taxonomy" id="3026419"/>
    <lineage>
        <taxon>Bacteria</taxon>
        <taxon>Pseudomonadati</taxon>
        <taxon>Pseudomonadota</taxon>
        <taxon>Betaproteobacteria</taxon>
        <taxon>Burkholderiales</taxon>
        <taxon>Comamonadaceae</taxon>
        <taxon>Curvibacter</taxon>
    </lineage>
</organism>
<dbReference type="InterPro" id="IPR036388">
    <property type="entry name" value="WH-like_DNA-bd_sf"/>
</dbReference>
<dbReference type="SUPFAM" id="SSF51206">
    <property type="entry name" value="cAMP-binding domain-like"/>
    <property type="match status" value="1"/>
</dbReference>
<dbReference type="Proteomes" id="UP001528672">
    <property type="component" value="Unassembled WGS sequence"/>
</dbReference>
<comment type="caution">
    <text evidence="6">The sequence shown here is derived from an EMBL/GenBank/DDBJ whole genome shotgun (WGS) entry which is preliminary data.</text>
</comment>
<dbReference type="Gene3D" id="2.60.120.10">
    <property type="entry name" value="Jelly Rolls"/>
    <property type="match status" value="1"/>
</dbReference>
<dbReference type="InterPro" id="IPR014710">
    <property type="entry name" value="RmlC-like_jellyroll"/>
</dbReference>
<accession>A0ABT5MK28</accession>
<dbReference type="RefSeq" id="WP_273927942.1">
    <property type="nucleotide sequence ID" value="NZ_JAQSIO010000007.1"/>
</dbReference>
<dbReference type="EMBL" id="JAQSIO010000007">
    <property type="protein sequence ID" value="MDD0816242.1"/>
    <property type="molecule type" value="Genomic_DNA"/>
</dbReference>
<dbReference type="InterPro" id="IPR036390">
    <property type="entry name" value="WH_DNA-bd_sf"/>
</dbReference>